<proteinExistence type="predicted"/>
<dbReference type="Proteomes" id="UP001197626">
    <property type="component" value="Chromosome"/>
</dbReference>
<keyword evidence="1" id="KW-0472">Membrane</keyword>
<feature type="transmembrane region" description="Helical" evidence="1">
    <location>
        <begin position="146"/>
        <end position="169"/>
    </location>
</feature>
<evidence type="ECO:0000256" key="1">
    <source>
        <dbReference type="SAM" id="Phobius"/>
    </source>
</evidence>
<evidence type="ECO:0000313" key="2">
    <source>
        <dbReference type="EMBL" id="UEX90051.1"/>
    </source>
</evidence>
<feature type="transmembrane region" description="Helical" evidence="1">
    <location>
        <begin position="175"/>
        <end position="197"/>
    </location>
</feature>
<reference evidence="2 3" key="1">
    <citation type="journal article" date="2022" name="Pathogens">
        <title>Staphylococcus ratti sp. nov. Isolated from a Lab Rat.</title>
        <authorList>
            <person name="Kovarovic V."/>
            <person name="Sedlacek I."/>
            <person name="Petras P."/>
            <person name="Kralova S."/>
            <person name="Maslanova I."/>
            <person name="Svec P."/>
            <person name="Neumann-Schaal M."/>
            <person name="Botka T."/>
            <person name="Gelbicova T."/>
            <person name="Stankova E."/>
            <person name="Doskar J."/>
            <person name="Pantucek R."/>
        </authorList>
    </citation>
    <scope>NUCLEOTIDE SEQUENCE [LARGE SCALE GENOMIC DNA]</scope>
    <source>
        <strain evidence="2 3">CCM 9025</strain>
    </source>
</reference>
<feature type="transmembrane region" description="Helical" evidence="1">
    <location>
        <begin position="23"/>
        <end position="44"/>
    </location>
</feature>
<feature type="transmembrane region" description="Helical" evidence="1">
    <location>
        <begin position="65"/>
        <end position="87"/>
    </location>
</feature>
<dbReference type="InterPro" id="IPR005915">
    <property type="entry name" value="Tandem_5TM"/>
</dbReference>
<dbReference type="Pfam" id="PF04276">
    <property type="entry name" value="DUF443"/>
    <property type="match status" value="1"/>
</dbReference>
<keyword evidence="3" id="KW-1185">Reference proteome</keyword>
<protein>
    <submittedName>
        <fullName evidence="2">DUF443 domain-containing protein</fullName>
    </submittedName>
</protein>
<organism evidence="2 3">
    <name type="scientific">Staphylococcus ratti</name>
    <dbReference type="NCBI Taxonomy" id="2892440"/>
    <lineage>
        <taxon>Bacteria</taxon>
        <taxon>Bacillati</taxon>
        <taxon>Bacillota</taxon>
        <taxon>Bacilli</taxon>
        <taxon>Bacillales</taxon>
        <taxon>Staphylococcaceae</taxon>
        <taxon>Staphylococcus</taxon>
    </lineage>
</organism>
<sequence>MLCESKHINKNPKYRIIKYNNEYLMVELVSTWIAYFFPMINWFIPKKYAKISENEFESLKIVKQANNNIFWSITGVAVLLATVTRKYIYLLDVHLEKEIAIVICCIILLGVLICFFKLNKKLKLNIFDENKDDNEKIILIPTFKNICLSLFSYIFFGGFSTMALSMLVTSPTQNIIGFLALIVMTASFFLLNMSSILDKNIHVILKTNEVKK</sequence>
<evidence type="ECO:0000313" key="3">
    <source>
        <dbReference type="Proteomes" id="UP001197626"/>
    </source>
</evidence>
<dbReference type="RefSeq" id="WP_229292551.1">
    <property type="nucleotide sequence ID" value="NZ_CP086654.1"/>
</dbReference>
<accession>A0ABY3PCN8</accession>
<keyword evidence="1" id="KW-0812">Transmembrane</keyword>
<dbReference type="EMBL" id="CP086654">
    <property type="protein sequence ID" value="UEX90051.1"/>
    <property type="molecule type" value="Genomic_DNA"/>
</dbReference>
<feature type="transmembrane region" description="Helical" evidence="1">
    <location>
        <begin position="99"/>
        <end position="118"/>
    </location>
</feature>
<gene>
    <name evidence="2" type="ORF">LN051_11065</name>
</gene>
<name>A0ABY3PCN8_9STAP</name>
<dbReference type="NCBIfam" id="TIGR01218">
    <property type="entry name" value="Gpos_tandem_5TM"/>
    <property type="match status" value="1"/>
</dbReference>
<keyword evidence="1" id="KW-1133">Transmembrane helix</keyword>